<dbReference type="CDD" id="cd06142">
    <property type="entry name" value="RNaseD_exo"/>
    <property type="match status" value="1"/>
</dbReference>
<protein>
    <submittedName>
        <fullName evidence="3">Ribonuclease D</fullName>
    </submittedName>
</protein>
<proteinExistence type="predicted"/>
<evidence type="ECO:0000313" key="3">
    <source>
        <dbReference type="EMBL" id="GAA3283456.1"/>
    </source>
</evidence>
<dbReference type="SMART" id="SM00341">
    <property type="entry name" value="HRDC"/>
    <property type="match status" value="1"/>
</dbReference>
<gene>
    <name evidence="3" type="ORF">GCM10020260_12300</name>
</gene>
<dbReference type="PROSITE" id="PS50967">
    <property type="entry name" value="HRDC"/>
    <property type="match status" value="1"/>
</dbReference>
<dbReference type="SMART" id="SM00474">
    <property type="entry name" value="35EXOc"/>
    <property type="match status" value="1"/>
</dbReference>
<dbReference type="Pfam" id="PF18305">
    <property type="entry name" value="DNA_pol_A_exoN"/>
    <property type="match status" value="1"/>
</dbReference>
<feature type="domain" description="HRDC" evidence="2">
    <location>
        <begin position="231"/>
        <end position="311"/>
    </location>
</feature>
<reference evidence="4" key="1">
    <citation type="journal article" date="2019" name="Int. J. Syst. Evol. Microbiol.">
        <title>The Global Catalogue of Microorganisms (GCM) 10K type strain sequencing project: providing services to taxonomists for standard genome sequencing and annotation.</title>
        <authorList>
            <consortium name="The Broad Institute Genomics Platform"/>
            <consortium name="The Broad Institute Genome Sequencing Center for Infectious Disease"/>
            <person name="Wu L."/>
            <person name="Ma J."/>
        </authorList>
    </citation>
    <scope>NUCLEOTIDE SEQUENCE [LARGE SCALE GENOMIC DNA]</scope>
    <source>
        <strain evidence="4">JCM 11483</strain>
    </source>
</reference>
<keyword evidence="4" id="KW-1185">Reference proteome</keyword>
<organism evidence="3 4">
    <name type="scientific">Nesterenkonia halobia</name>
    <dbReference type="NCBI Taxonomy" id="37922"/>
    <lineage>
        <taxon>Bacteria</taxon>
        <taxon>Bacillati</taxon>
        <taxon>Actinomycetota</taxon>
        <taxon>Actinomycetes</taxon>
        <taxon>Micrococcales</taxon>
        <taxon>Micrococcaceae</taxon>
        <taxon>Nesterenkonia</taxon>
    </lineage>
</organism>
<dbReference type="InterPro" id="IPR012337">
    <property type="entry name" value="RNaseH-like_sf"/>
</dbReference>
<dbReference type="SUPFAM" id="SSF47819">
    <property type="entry name" value="HRDC-like"/>
    <property type="match status" value="1"/>
</dbReference>
<feature type="region of interest" description="Disordered" evidence="1">
    <location>
        <begin position="308"/>
        <end position="328"/>
    </location>
</feature>
<dbReference type="InterPro" id="IPR010997">
    <property type="entry name" value="HRDC-like_sf"/>
</dbReference>
<dbReference type="InterPro" id="IPR036397">
    <property type="entry name" value="RNaseH_sf"/>
</dbReference>
<comment type="caution">
    <text evidence="3">The sequence shown here is derived from an EMBL/GenBank/DDBJ whole genome shotgun (WGS) entry which is preliminary data.</text>
</comment>
<dbReference type="PANTHER" id="PTHR47649:SF1">
    <property type="entry name" value="RIBONUCLEASE D"/>
    <property type="match status" value="1"/>
</dbReference>
<dbReference type="EMBL" id="BAAAYG010000004">
    <property type="protein sequence ID" value="GAA3283456.1"/>
    <property type="molecule type" value="Genomic_DNA"/>
</dbReference>
<dbReference type="InterPro" id="IPR044876">
    <property type="entry name" value="HRDC_dom_sf"/>
</dbReference>
<evidence type="ECO:0000256" key="1">
    <source>
        <dbReference type="SAM" id="MobiDB-lite"/>
    </source>
</evidence>
<name>A0ABP6RBB4_9MICC</name>
<dbReference type="Gene3D" id="3.30.420.10">
    <property type="entry name" value="Ribonuclease H-like superfamily/Ribonuclease H"/>
    <property type="match status" value="1"/>
</dbReference>
<accession>A0ABP6RBB4</accession>
<sequence length="414" mass="45991">MPDCPAEDAEDTLPPLLTEPAEGVPFVIDTDRGLQRCAEALAAGSGPVAVDAERASGFRYGQRAFLVQLKRAGSGLWLIDPEPFDTLAPIQQALDGAEWILHAASQDLPCLAELGMHPHRLFDTELAARMAGLPRVGLGAVVETLLHVRLAKEHSAADWSRRPLPKDWLRYAALDVELLVELRTELTRMLDEQGKHSWAEEEFEHLRTHRPPTVPRKDRWRKTSGINKVKSPRRLAVLRELWRARDHLAERRDVAPGHILPDSALVAAAAAVPRTVPELLATPGFHGRAAKREAPRWLRAIKAGSSSEDLPELQRRSAGPPPPRAWKDRNPLAYRRYRTARDWLAARAEELAMMPETLLTPAVLKQLCWEPPAQIDLDAVAGRLAELGARRWQIDRTAAVVTVALLDPDPLEAS</sequence>
<dbReference type="Gene3D" id="1.10.150.80">
    <property type="entry name" value="HRDC domain"/>
    <property type="match status" value="2"/>
</dbReference>
<dbReference type="Pfam" id="PF01612">
    <property type="entry name" value="DNA_pol_A_exo1"/>
    <property type="match status" value="1"/>
</dbReference>
<dbReference type="Pfam" id="PF00570">
    <property type="entry name" value="HRDC"/>
    <property type="match status" value="1"/>
</dbReference>
<dbReference type="InterPro" id="IPR041605">
    <property type="entry name" value="Exo_C"/>
</dbReference>
<dbReference type="PANTHER" id="PTHR47649">
    <property type="entry name" value="RIBONUCLEASE D"/>
    <property type="match status" value="1"/>
</dbReference>
<evidence type="ECO:0000313" key="4">
    <source>
        <dbReference type="Proteomes" id="UP001501736"/>
    </source>
</evidence>
<dbReference type="SUPFAM" id="SSF53098">
    <property type="entry name" value="Ribonuclease H-like"/>
    <property type="match status" value="1"/>
</dbReference>
<dbReference type="InterPro" id="IPR051086">
    <property type="entry name" value="RNase_D-like"/>
</dbReference>
<dbReference type="Proteomes" id="UP001501736">
    <property type="component" value="Unassembled WGS sequence"/>
</dbReference>
<dbReference type="InterPro" id="IPR002562">
    <property type="entry name" value="3'-5'_exonuclease_dom"/>
</dbReference>
<dbReference type="InterPro" id="IPR002121">
    <property type="entry name" value="HRDC_dom"/>
</dbReference>
<evidence type="ECO:0000259" key="2">
    <source>
        <dbReference type="PROSITE" id="PS50967"/>
    </source>
</evidence>
<dbReference type="RefSeq" id="WP_344719302.1">
    <property type="nucleotide sequence ID" value="NZ_BAAAYG010000004.1"/>
</dbReference>